<dbReference type="PANTHER" id="PTHR46124:SF2">
    <property type="entry name" value="D-AMINOACYL-TRNA DEACYLASE"/>
    <property type="match status" value="1"/>
</dbReference>
<feature type="binding site" evidence="4">
    <location>
        <position position="171"/>
    </location>
    <ligand>
        <name>a divalent metal cation</name>
        <dbReference type="ChEBI" id="CHEBI:60240"/>
        <label>2</label>
    </ligand>
</feature>
<evidence type="ECO:0000256" key="1">
    <source>
        <dbReference type="ARBA" id="ARBA00009275"/>
    </source>
</evidence>
<dbReference type="Pfam" id="PF01026">
    <property type="entry name" value="TatD_DNase"/>
    <property type="match status" value="1"/>
</dbReference>
<sequence>MESPKRTRNGADVTNAAMLVDHHCHLDFPQFAEDLDGIIGRAKAAGVGTMVTISTRIRQFDRIRVIAETYKDVYCSVGTHPHNADEELDIPVEDIIRLAQHPKCVAIGEAGLDYYYQHSSAQGQAEGFRRHIRAARETGLPLEIHARDADEDTATILADEHAQGAFPAVLHCFTGGRDLAMRAVDLGLYVSFSGVVSFKKSEALRALAAELPLDRILVETDAPYLAPVPYRGKTNEPAYVVHTAAAVAEARGITLTELAAATTENFFRLYTKAQPPEELDPSLLKGAPPQ</sequence>
<feature type="binding site" evidence="4">
    <location>
        <position position="23"/>
    </location>
    <ligand>
        <name>a divalent metal cation</name>
        <dbReference type="ChEBI" id="CHEBI:60240"/>
        <label>1</label>
    </ligand>
</feature>
<dbReference type="InterPro" id="IPR032466">
    <property type="entry name" value="Metal_Hydrolase"/>
</dbReference>
<dbReference type="InterPro" id="IPR018228">
    <property type="entry name" value="DNase_TatD-rel_CS"/>
</dbReference>
<dbReference type="PROSITE" id="PS01090">
    <property type="entry name" value="TATD_2"/>
    <property type="match status" value="1"/>
</dbReference>
<evidence type="ECO:0000313" key="5">
    <source>
        <dbReference type="EMBL" id="CPR21687.1"/>
    </source>
</evidence>
<dbReference type="KEGG" id="fil:BN1229_v1_2755"/>
<dbReference type="FunFam" id="3.20.20.140:FF:000005">
    <property type="entry name" value="TatD family hydrolase"/>
    <property type="match status" value="1"/>
</dbReference>
<dbReference type="InterPro" id="IPR001130">
    <property type="entry name" value="TatD-like"/>
</dbReference>
<dbReference type="Proteomes" id="UP000033187">
    <property type="component" value="Chromosome 1"/>
</dbReference>
<dbReference type="InterPro" id="IPR015991">
    <property type="entry name" value="TatD/YcfH-like"/>
</dbReference>
<keyword evidence="3 5" id="KW-0378">Hydrolase</keyword>
<evidence type="ECO:0000256" key="4">
    <source>
        <dbReference type="PIRSR" id="PIRSR005902-1"/>
    </source>
</evidence>
<comment type="similarity">
    <text evidence="1">Belongs to the metallo-dependent hydrolases superfamily. TatD-type hydrolase family.</text>
</comment>
<proteinExistence type="inferred from homology"/>
<dbReference type="KEGG" id="fiy:BN1229_v1_3157"/>
<dbReference type="GO" id="GO:0016788">
    <property type="term" value="F:hydrolase activity, acting on ester bonds"/>
    <property type="evidence" value="ECO:0007669"/>
    <property type="project" value="InterPro"/>
</dbReference>
<dbReference type="EMBL" id="LN829119">
    <property type="protein sequence ID" value="CPR21687.1"/>
    <property type="molecule type" value="Genomic_DNA"/>
</dbReference>
<protein>
    <submittedName>
        <fullName evidence="5">Putative metallodependent hydrolase</fullName>
    </submittedName>
</protein>
<dbReference type="PIRSF" id="PIRSF005902">
    <property type="entry name" value="DNase_TatD"/>
    <property type="match status" value="1"/>
</dbReference>
<dbReference type="NCBIfam" id="TIGR00010">
    <property type="entry name" value="YchF/TatD family DNA exonuclease"/>
    <property type="match status" value="1"/>
</dbReference>
<dbReference type="PROSITE" id="PS01091">
    <property type="entry name" value="TATD_3"/>
    <property type="match status" value="1"/>
</dbReference>
<evidence type="ECO:0000313" key="6">
    <source>
        <dbReference type="Proteomes" id="UP000033187"/>
    </source>
</evidence>
<organism evidence="5 6">
    <name type="scientific">Candidatus Filomicrobium marinum</name>
    <dbReference type="NCBI Taxonomy" id="1608628"/>
    <lineage>
        <taxon>Bacteria</taxon>
        <taxon>Pseudomonadati</taxon>
        <taxon>Pseudomonadota</taxon>
        <taxon>Alphaproteobacteria</taxon>
        <taxon>Hyphomicrobiales</taxon>
        <taxon>Hyphomicrobiaceae</taxon>
        <taxon>Filomicrobium</taxon>
    </lineage>
</organism>
<evidence type="ECO:0000256" key="3">
    <source>
        <dbReference type="ARBA" id="ARBA00022801"/>
    </source>
</evidence>
<feature type="binding site" evidence="4">
    <location>
        <position position="145"/>
    </location>
    <ligand>
        <name>a divalent metal cation</name>
        <dbReference type="ChEBI" id="CHEBI:60240"/>
        <label>2</label>
    </ligand>
</feature>
<name>A0A0D6JIA3_9HYPH</name>
<dbReference type="GO" id="GO:0046872">
    <property type="term" value="F:metal ion binding"/>
    <property type="evidence" value="ECO:0007669"/>
    <property type="project" value="UniProtKB-KW"/>
</dbReference>
<dbReference type="PANTHER" id="PTHR46124">
    <property type="entry name" value="D-AMINOACYL-TRNA DEACYLASE"/>
    <property type="match status" value="1"/>
</dbReference>
<gene>
    <name evidence="5" type="primary">ycfH</name>
    <name evidence="5" type="ORF">YBN1229_v1_3157</name>
</gene>
<reference evidence="6" key="1">
    <citation type="submission" date="2015-02" db="EMBL/GenBank/DDBJ databases">
        <authorList>
            <person name="Chooi Y.-H."/>
        </authorList>
    </citation>
    <scope>NUCLEOTIDE SEQUENCE [LARGE SCALE GENOMIC DNA]</scope>
    <source>
        <strain evidence="6">strain Y</strain>
    </source>
</reference>
<feature type="binding site" evidence="4">
    <location>
        <position position="221"/>
    </location>
    <ligand>
        <name>a divalent metal cation</name>
        <dbReference type="ChEBI" id="CHEBI:60240"/>
        <label>1</label>
    </ligand>
</feature>
<dbReference type="Gene3D" id="3.20.20.140">
    <property type="entry name" value="Metal-dependent hydrolases"/>
    <property type="match status" value="1"/>
</dbReference>
<dbReference type="GO" id="GO:0005829">
    <property type="term" value="C:cytosol"/>
    <property type="evidence" value="ECO:0007669"/>
    <property type="project" value="TreeGrafter"/>
</dbReference>
<keyword evidence="6" id="KW-1185">Reference proteome</keyword>
<dbReference type="CDD" id="cd01310">
    <property type="entry name" value="TatD_DNAse"/>
    <property type="match status" value="1"/>
</dbReference>
<dbReference type="GO" id="GO:0004536">
    <property type="term" value="F:DNA nuclease activity"/>
    <property type="evidence" value="ECO:0007669"/>
    <property type="project" value="InterPro"/>
</dbReference>
<feature type="binding site" evidence="4">
    <location>
        <position position="109"/>
    </location>
    <ligand>
        <name>a divalent metal cation</name>
        <dbReference type="ChEBI" id="CHEBI:60240"/>
        <label>1</label>
    </ligand>
</feature>
<accession>A0A0D6JIA3</accession>
<dbReference type="SUPFAM" id="SSF51556">
    <property type="entry name" value="Metallo-dependent hydrolases"/>
    <property type="match status" value="1"/>
</dbReference>
<evidence type="ECO:0000256" key="2">
    <source>
        <dbReference type="ARBA" id="ARBA00022723"/>
    </source>
</evidence>
<keyword evidence="2 4" id="KW-0479">Metal-binding</keyword>
<dbReference type="AlphaFoldDB" id="A0A0D6JIA3"/>
<feature type="binding site" evidence="4">
    <location>
        <position position="25"/>
    </location>
    <ligand>
        <name>a divalent metal cation</name>
        <dbReference type="ChEBI" id="CHEBI:60240"/>
        <label>1</label>
    </ligand>
</feature>